<dbReference type="PANTHER" id="PTHR43755">
    <property type="match status" value="1"/>
</dbReference>
<dbReference type="GO" id="GO:0050660">
    <property type="term" value="F:flavin adenine dinucleotide binding"/>
    <property type="evidence" value="ECO:0007669"/>
    <property type="project" value="InterPro"/>
</dbReference>
<dbReference type="Pfam" id="PF21706">
    <property type="entry name" value="FCSD_central"/>
    <property type="match status" value="1"/>
</dbReference>
<keyword evidence="1" id="KW-0285">Flavoprotein</keyword>
<feature type="signal peptide" evidence="3">
    <location>
        <begin position="1"/>
        <end position="28"/>
    </location>
</feature>
<evidence type="ECO:0000256" key="3">
    <source>
        <dbReference type="SAM" id="SignalP"/>
    </source>
</evidence>
<dbReference type="PROSITE" id="PS51318">
    <property type="entry name" value="TAT"/>
    <property type="match status" value="1"/>
</dbReference>
<proteinExistence type="predicted"/>
<dbReference type="OrthoDB" id="9802771at2"/>
<dbReference type="AlphaFoldDB" id="A0A2R8AJN2"/>
<dbReference type="Pfam" id="PF09242">
    <property type="entry name" value="FCSD-flav_bind"/>
    <property type="match status" value="1"/>
</dbReference>
<accession>A0A2R8AJN2</accession>
<evidence type="ECO:0000259" key="5">
    <source>
        <dbReference type="Pfam" id="PF09242"/>
    </source>
</evidence>
<dbReference type="InterPro" id="IPR052541">
    <property type="entry name" value="SQRD"/>
</dbReference>
<evidence type="ECO:0000259" key="6">
    <source>
        <dbReference type="Pfam" id="PF21706"/>
    </source>
</evidence>
<keyword evidence="8" id="KW-1185">Reference proteome</keyword>
<name>A0A2R8AJN2_9RHOB</name>
<feature type="chain" id="PRO_5015352667" evidence="3">
    <location>
        <begin position="29"/>
        <end position="424"/>
    </location>
</feature>
<protein>
    <submittedName>
        <fullName evidence="7">Sulfide dehydrogenase [flavocytochrome c] flavoprotein chain</fullName>
        <ecNumber evidence="7">1.8.2.3</ecNumber>
    </submittedName>
</protein>
<sequence length="424" mass="45125">MKINRRLFMGGAAAGAAATTLTAPMVHAAGHGKPKVVVVGGGAGGATAARYIAKDSKGEIEVTLVEPSRSYYTCFFSNLYMAGFRELGSIAHSYGKLASEYGINVVHDWAIGIDREARTVSLAGGATLNYDRLILSPGIDFVDGAVEGWDVTHQNAMPHAYKAGSQSELLKAQVEAMPEGGTFAMVAPPNPFRCPPGPYERISMIAHILKEKNPTAKIIIADPKEKFSKMALFQDGWSRHYDGMIDWIGGDFGGGNVSVNPHDMTVTIDGEVNKVDVCNVIPAMKAGKICDMAGITEGNWAPVNPHTMQSRVDENIHVLGDASSQGDMPKSGFAANSQAKVAAMAVRSALTGSKLFPAKFTNTCWSLISDDDGVKVGASYEATDEKIAKVDGFISKVGEDAELRQATYEESVGWYAGITSDMFG</sequence>
<dbReference type="Gene3D" id="3.90.760.10">
    <property type="entry name" value="Flavocytochrome c sulphide dehydrogenase, flavin-binding domain"/>
    <property type="match status" value="1"/>
</dbReference>
<gene>
    <name evidence="7" type="primary">fccB</name>
    <name evidence="7" type="ORF">ALP8811_01226</name>
</gene>
<dbReference type="InterPro" id="IPR006311">
    <property type="entry name" value="TAT_signal"/>
</dbReference>
<feature type="domain" description="FAD/NAD(P)-binding" evidence="4">
    <location>
        <begin position="35"/>
        <end position="140"/>
    </location>
</feature>
<dbReference type="SUPFAM" id="SSF55424">
    <property type="entry name" value="FAD/NAD-linked reductases, dimerisation (C-terminal) domain"/>
    <property type="match status" value="1"/>
</dbReference>
<dbReference type="InterPro" id="IPR049386">
    <property type="entry name" value="FCSD_central"/>
</dbReference>
<dbReference type="InterPro" id="IPR036188">
    <property type="entry name" value="FAD/NAD-bd_sf"/>
</dbReference>
<dbReference type="InterPro" id="IPR015323">
    <property type="entry name" value="FlavoCytC_S_DH_flav-bd"/>
</dbReference>
<dbReference type="PANTHER" id="PTHR43755:SF1">
    <property type="entry name" value="FAD-DEPENDENT PYRIDINE NUCLEOTIDE-DISULPHIDE OXIDOREDUCTASE"/>
    <property type="match status" value="1"/>
</dbReference>
<evidence type="ECO:0000256" key="1">
    <source>
        <dbReference type="ARBA" id="ARBA00022630"/>
    </source>
</evidence>
<dbReference type="InterPro" id="IPR023753">
    <property type="entry name" value="FAD/NAD-binding_dom"/>
</dbReference>
<evidence type="ECO:0000259" key="4">
    <source>
        <dbReference type="Pfam" id="PF07992"/>
    </source>
</evidence>
<evidence type="ECO:0000256" key="2">
    <source>
        <dbReference type="ARBA" id="ARBA00022827"/>
    </source>
</evidence>
<dbReference type="Proteomes" id="UP000244911">
    <property type="component" value="Unassembled WGS sequence"/>
</dbReference>
<dbReference type="InterPro" id="IPR016156">
    <property type="entry name" value="FAD/NAD-linked_Rdtase_dimer_sf"/>
</dbReference>
<dbReference type="EC" id="1.8.2.3" evidence="7"/>
<dbReference type="RefSeq" id="WP_108856249.1">
    <property type="nucleotide sequence ID" value="NZ_OMOI01000001.1"/>
</dbReference>
<feature type="domain" description="Sulfide dehydrogenase [flavocytochrome c] flavoprotein chain central" evidence="6">
    <location>
        <begin position="168"/>
        <end position="282"/>
    </location>
</feature>
<evidence type="ECO:0000313" key="7">
    <source>
        <dbReference type="EMBL" id="SPF76225.1"/>
    </source>
</evidence>
<organism evidence="7 8">
    <name type="scientific">Aliiroseovarius pelagivivens</name>
    <dbReference type="NCBI Taxonomy" id="1639690"/>
    <lineage>
        <taxon>Bacteria</taxon>
        <taxon>Pseudomonadati</taxon>
        <taxon>Pseudomonadota</taxon>
        <taxon>Alphaproteobacteria</taxon>
        <taxon>Rhodobacterales</taxon>
        <taxon>Paracoccaceae</taxon>
        <taxon>Aliiroseovarius</taxon>
    </lineage>
</organism>
<evidence type="ECO:0000313" key="8">
    <source>
        <dbReference type="Proteomes" id="UP000244911"/>
    </source>
</evidence>
<dbReference type="EMBL" id="OMOI01000001">
    <property type="protein sequence ID" value="SPF76225.1"/>
    <property type="molecule type" value="Genomic_DNA"/>
</dbReference>
<keyword evidence="3" id="KW-0732">Signal</keyword>
<dbReference type="FunFam" id="3.50.50.60:FF:000234">
    <property type="entry name" value="Flavocytochrome C sulfide dehydrogenase"/>
    <property type="match status" value="1"/>
</dbReference>
<reference evidence="7 8" key="1">
    <citation type="submission" date="2018-03" db="EMBL/GenBank/DDBJ databases">
        <authorList>
            <person name="Keele B.F."/>
        </authorList>
    </citation>
    <scope>NUCLEOTIDE SEQUENCE [LARGE SCALE GENOMIC DNA]</scope>
    <source>
        <strain evidence="7 8">CECT 8811</strain>
    </source>
</reference>
<keyword evidence="2" id="KW-0274">FAD</keyword>
<keyword evidence="7" id="KW-0560">Oxidoreductase</keyword>
<dbReference type="InterPro" id="IPR037092">
    <property type="entry name" value="FlavoCytC_S_DH_flav-bd_sf"/>
</dbReference>
<feature type="domain" description="Flavocytochrome c sulphide dehydrogenase flavin-binding" evidence="5">
    <location>
        <begin position="358"/>
        <end position="423"/>
    </location>
</feature>
<dbReference type="GO" id="GO:0070225">
    <property type="term" value="F:sulfide dehydrogenase activity"/>
    <property type="evidence" value="ECO:0007669"/>
    <property type="project" value="UniProtKB-EC"/>
</dbReference>
<dbReference type="Pfam" id="PF07992">
    <property type="entry name" value="Pyr_redox_2"/>
    <property type="match status" value="1"/>
</dbReference>
<dbReference type="Gene3D" id="3.50.50.60">
    <property type="entry name" value="FAD/NAD(P)-binding domain"/>
    <property type="match status" value="2"/>
</dbReference>
<dbReference type="SUPFAM" id="SSF51905">
    <property type="entry name" value="FAD/NAD(P)-binding domain"/>
    <property type="match status" value="2"/>
</dbReference>